<dbReference type="AlphaFoldDB" id="A0AAF0I5T2"/>
<dbReference type="EMBL" id="CP119075">
    <property type="protein sequence ID" value="WED67454.1"/>
    <property type="molecule type" value="Genomic_DNA"/>
</dbReference>
<feature type="transmembrane region" description="Helical" evidence="2">
    <location>
        <begin position="102"/>
        <end position="128"/>
    </location>
</feature>
<dbReference type="KEGG" id="slom:PXH66_11395"/>
<evidence type="ECO:0000313" key="3">
    <source>
        <dbReference type="EMBL" id="WED67454.1"/>
    </source>
</evidence>
<evidence type="ECO:0000256" key="1">
    <source>
        <dbReference type="ARBA" id="ARBA00023115"/>
    </source>
</evidence>
<organism evidence="3 4">
    <name type="scientific">Synoicihabitans lomoniglobus</name>
    <dbReference type="NCBI Taxonomy" id="2909285"/>
    <lineage>
        <taxon>Bacteria</taxon>
        <taxon>Pseudomonadati</taxon>
        <taxon>Verrucomicrobiota</taxon>
        <taxon>Opitutia</taxon>
        <taxon>Opitutales</taxon>
        <taxon>Opitutaceae</taxon>
        <taxon>Synoicihabitans</taxon>
    </lineage>
</organism>
<feature type="transmembrane region" description="Helical" evidence="2">
    <location>
        <begin position="295"/>
        <end position="317"/>
    </location>
</feature>
<feature type="transmembrane region" description="Helical" evidence="2">
    <location>
        <begin position="329"/>
        <end position="353"/>
    </location>
</feature>
<feature type="transmembrane region" description="Helical" evidence="2">
    <location>
        <begin position="382"/>
        <end position="400"/>
    </location>
</feature>
<feature type="transmembrane region" description="Helical" evidence="2">
    <location>
        <begin position="140"/>
        <end position="158"/>
    </location>
</feature>
<dbReference type="SUPFAM" id="SSF103473">
    <property type="entry name" value="MFS general substrate transporter"/>
    <property type="match status" value="1"/>
</dbReference>
<keyword evidence="4" id="KW-1185">Reference proteome</keyword>
<dbReference type="PANTHER" id="PTHR43317:SF1">
    <property type="entry name" value="THERMOSPERMINE SYNTHASE ACAULIS5"/>
    <property type="match status" value="1"/>
</dbReference>
<feature type="transmembrane region" description="Helical" evidence="2">
    <location>
        <begin position="359"/>
        <end position="375"/>
    </location>
</feature>
<keyword evidence="2" id="KW-1133">Transmembrane helix</keyword>
<gene>
    <name evidence="3" type="ORF">PXH66_11395</name>
</gene>
<feature type="transmembrane region" description="Helical" evidence="2">
    <location>
        <begin position="420"/>
        <end position="437"/>
    </location>
</feature>
<dbReference type="InterPro" id="IPR029063">
    <property type="entry name" value="SAM-dependent_MTases_sf"/>
</dbReference>
<dbReference type="CDD" id="cd02440">
    <property type="entry name" value="AdoMet_MTases"/>
    <property type="match status" value="1"/>
</dbReference>
<feature type="transmembrane region" description="Helical" evidence="2">
    <location>
        <begin position="170"/>
        <end position="187"/>
    </location>
</feature>
<feature type="transmembrane region" description="Helical" evidence="2">
    <location>
        <begin position="243"/>
        <end position="262"/>
    </location>
</feature>
<dbReference type="SUPFAM" id="SSF53335">
    <property type="entry name" value="S-adenosyl-L-methionine-dependent methyltransferases"/>
    <property type="match status" value="1"/>
</dbReference>
<accession>A0AAF0I5T2</accession>
<keyword evidence="2" id="KW-0812">Transmembrane</keyword>
<protein>
    <submittedName>
        <fullName evidence="3">Fused MFS/spermidine synthase</fullName>
    </submittedName>
</protein>
<keyword evidence="1" id="KW-0620">Polyamine biosynthesis</keyword>
<dbReference type="Gene3D" id="3.40.50.150">
    <property type="entry name" value="Vaccinia Virus protein VP39"/>
    <property type="match status" value="1"/>
</dbReference>
<proteinExistence type="predicted"/>
<keyword evidence="2" id="KW-0472">Membrane</keyword>
<sequence>MLPFAVAIFLGAFLLFLVQPIMGRYLLPEFGGSPSVWTTCLLFFQTALLVGYAYAHVLTKYLAARHQVAVHLGLLMGAFLWLPPMPDAIDPGDASTSPIGQVLRLLITHVGLPFVLLAATGPLVQRWFSDTFPHRSPYRLYALSNVGSLLALVAYPFVIETTLTRAHQAWGWAIGFVGFTVVCFWCGRTRRATGGVAEVAPVAEATPPPTIRQMAHWLVWAGLATGLLAATTETLTLDIAAVPFLWLAPITVYLLTFVVTFGRAHGYRPVLLAGAMLVAAAVSLDLRVFGTRASFGQLLGGHLTALAVAGLICHGELFRSRPQPRYLTLFYLTISAGGALGTLIVAVLSPYWFDHNIDLPLLWSALILCVGREILRTRDRQRAVAWGIGQLLALAMVPLLRTGAFDHLGQHVLTWFVAQRWKLGLVVVVIIFAVGDHRHGWVRTWQRRTSWGVAVLGLWLIFHYLGSALQPAPDTVAVRRGFHGTVTVTDYPTTDPRAHARFMAHGNTTHGIQLTHADFVDYPTSYYHPDSGIGRALSRSNQNVGRNICVVGLGVGTIASYGMPGDRIRFYEIDPHVVELAERHFQFLARSQAEIEIVVGDGRQLIERENRARSSPRFDILVLDAFSSDAVPMHLLTTEAFESYLDRLAPAGVLVFNISNRLVDLRPVLEGHARAHDMFLAHIIHYPASDDWWDFASQWIILARERGTLDVDAITRATGIASPETLHGPRWTDDFASLWSVLR</sequence>
<feature type="transmembrane region" description="Helical" evidence="2">
    <location>
        <begin position="217"/>
        <end position="237"/>
    </location>
</feature>
<dbReference type="GO" id="GO:0006596">
    <property type="term" value="P:polyamine biosynthetic process"/>
    <property type="evidence" value="ECO:0007669"/>
    <property type="project" value="UniProtKB-KW"/>
</dbReference>
<dbReference type="RefSeq" id="WP_330931609.1">
    <property type="nucleotide sequence ID" value="NZ_CP119075.1"/>
</dbReference>
<feature type="transmembrane region" description="Helical" evidence="2">
    <location>
        <begin position="449"/>
        <end position="466"/>
    </location>
</feature>
<reference evidence="3" key="1">
    <citation type="submission" date="2023-03" db="EMBL/GenBank/DDBJ databases">
        <title>Lomoglobus Profundus gen. nov., sp. nov., a novel member of the phylum Verrucomicrobia, isolated from deep-marine sediment of South China Sea.</title>
        <authorList>
            <person name="Ahmad T."/>
            <person name="Ishaq S.E."/>
            <person name="Wang F."/>
        </authorList>
    </citation>
    <scope>NUCLEOTIDE SEQUENCE</scope>
    <source>
        <strain evidence="3">LMO-M01</strain>
    </source>
</reference>
<dbReference type="Proteomes" id="UP001218638">
    <property type="component" value="Chromosome"/>
</dbReference>
<evidence type="ECO:0000313" key="4">
    <source>
        <dbReference type="Proteomes" id="UP001218638"/>
    </source>
</evidence>
<feature type="transmembrane region" description="Helical" evidence="2">
    <location>
        <begin position="36"/>
        <end position="55"/>
    </location>
</feature>
<feature type="transmembrane region" description="Helical" evidence="2">
    <location>
        <begin position="62"/>
        <end position="82"/>
    </location>
</feature>
<dbReference type="PANTHER" id="PTHR43317">
    <property type="entry name" value="THERMOSPERMINE SYNTHASE ACAULIS5"/>
    <property type="match status" value="1"/>
</dbReference>
<dbReference type="InterPro" id="IPR036259">
    <property type="entry name" value="MFS_trans_sf"/>
</dbReference>
<dbReference type="NCBIfam" id="NF037959">
    <property type="entry name" value="MFS_SpdSyn"/>
    <property type="match status" value="1"/>
</dbReference>
<feature type="transmembrane region" description="Helical" evidence="2">
    <location>
        <begin position="269"/>
        <end position="289"/>
    </location>
</feature>
<name>A0AAF0I5T2_9BACT</name>
<evidence type="ECO:0000256" key="2">
    <source>
        <dbReference type="SAM" id="Phobius"/>
    </source>
</evidence>